<evidence type="ECO:0000313" key="3">
    <source>
        <dbReference type="EMBL" id="EKC55176.1"/>
    </source>
</evidence>
<dbReference type="SUPFAM" id="SSF56601">
    <property type="entry name" value="beta-lactamase/transpeptidase-like"/>
    <property type="match status" value="1"/>
</dbReference>
<dbReference type="Gene3D" id="3.40.710.10">
    <property type="entry name" value="DD-peptidase/beta-lactamase superfamily"/>
    <property type="match status" value="1"/>
</dbReference>
<dbReference type="Pfam" id="PF00144">
    <property type="entry name" value="Beta-lactamase"/>
    <property type="match status" value="1"/>
</dbReference>
<dbReference type="PANTHER" id="PTHR43283">
    <property type="entry name" value="BETA-LACTAMASE-RELATED"/>
    <property type="match status" value="1"/>
</dbReference>
<dbReference type="AlphaFoldDB" id="K1T740"/>
<proteinExistence type="predicted"/>
<evidence type="ECO:0000256" key="1">
    <source>
        <dbReference type="ARBA" id="ARBA00022801"/>
    </source>
</evidence>
<feature type="domain" description="Beta-lactamase-related" evidence="2">
    <location>
        <begin position="1"/>
        <end position="184"/>
    </location>
</feature>
<organism evidence="3">
    <name type="scientific">human gut metagenome</name>
    <dbReference type="NCBI Taxonomy" id="408170"/>
    <lineage>
        <taxon>unclassified sequences</taxon>
        <taxon>metagenomes</taxon>
        <taxon>organismal metagenomes</taxon>
    </lineage>
</organism>
<keyword evidence="1" id="KW-0378">Hydrolase</keyword>
<sequence>YSDLGFVLLQQVVEKVTELPMDLYLAREFYAPMGLQRTMFLPLTKFAKAEIMPTASNDFLRRQDICGYVHDETAACMGGVSGNAGLFSTAEEVAKVYQMLLNGGEFNGKRFLSEATCRLFTTEKSAISRRGLGFDKPDVSIVKRSPCAPSAPEAVYGHTGFTGTCAWVDPENKTVYVFLSNRLCPNVWNTKLGDMNIRRDIQELIYKSIIPQIP</sequence>
<dbReference type="PANTHER" id="PTHR43283:SF11">
    <property type="entry name" value="BETA-LACTAMASE-RELATED DOMAIN-CONTAINING PROTEIN"/>
    <property type="match status" value="1"/>
</dbReference>
<comment type="caution">
    <text evidence="3">The sequence shown here is derived from an EMBL/GenBank/DDBJ whole genome shotgun (WGS) entry which is preliminary data.</text>
</comment>
<dbReference type="GO" id="GO:0016787">
    <property type="term" value="F:hydrolase activity"/>
    <property type="evidence" value="ECO:0007669"/>
    <property type="project" value="UniProtKB-KW"/>
</dbReference>
<dbReference type="InterPro" id="IPR012338">
    <property type="entry name" value="Beta-lactam/transpept-like"/>
</dbReference>
<protein>
    <submittedName>
        <fullName evidence="3">Beta-lactamase</fullName>
    </submittedName>
</protein>
<dbReference type="EMBL" id="AJWZ01008061">
    <property type="protein sequence ID" value="EKC55176.1"/>
    <property type="molecule type" value="Genomic_DNA"/>
</dbReference>
<accession>K1T740</accession>
<reference evidence="3" key="1">
    <citation type="journal article" date="2013" name="Environ. Microbiol.">
        <title>Microbiota from the distal guts of lean and obese adolescents exhibit partial functional redundancy besides clear differences in community structure.</title>
        <authorList>
            <person name="Ferrer M."/>
            <person name="Ruiz A."/>
            <person name="Lanza F."/>
            <person name="Haange S.B."/>
            <person name="Oberbach A."/>
            <person name="Till H."/>
            <person name="Bargiela R."/>
            <person name="Campoy C."/>
            <person name="Segura M.T."/>
            <person name="Richter M."/>
            <person name="von Bergen M."/>
            <person name="Seifert J."/>
            <person name="Suarez A."/>
        </authorList>
    </citation>
    <scope>NUCLEOTIDE SEQUENCE</scope>
</reference>
<name>K1T740_9ZZZZ</name>
<dbReference type="InterPro" id="IPR050789">
    <property type="entry name" value="Diverse_Enzym_Activities"/>
</dbReference>
<evidence type="ECO:0000259" key="2">
    <source>
        <dbReference type="Pfam" id="PF00144"/>
    </source>
</evidence>
<gene>
    <name evidence="3" type="ORF">OBE_11691</name>
</gene>
<feature type="non-terminal residue" evidence="3">
    <location>
        <position position="1"/>
    </location>
</feature>
<dbReference type="InterPro" id="IPR001466">
    <property type="entry name" value="Beta-lactam-related"/>
</dbReference>